<accession>A0A401TSV5</accession>
<dbReference type="EMBL" id="BEZZ01167294">
    <property type="protein sequence ID" value="GCC45716.1"/>
    <property type="molecule type" value="Genomic_DNA"/>
</dbReference>
<organism evidence="2 3">
    <name type="scientific">Chiloscyllium punctatum</name>
    <name type="common">Brownbanded bambooshark</name>
    <name type="synonym">Hemiscyllium punctatum</name>
    <dbReference type="NCBI Taxonomy" id="137246"/>
    <lineage>
        <taxon>Eukaryota</taxon>
        <taxon>Metazoa</taxon>
        <taxon>Chordata</taxon>
        <taxon>Craniata</taxon>
        <taxon>Vertebrata</taxon>
        <taxon>Chondrichthyes</taxon>
        <taxon>Elasmobranchii</taxon>
        <taxon>Galeomorphii</taxon>
        <taxon>Galeoidea</taxon>
        <taxon>Orectolobiformes</taxon>
        <taxon>Hemiscylliidae</taxon>
        <taxon>Chiloscyllium</taxon>
    </lineage>
</organism>
<dbReference type="Proteomes" id="UP000287033">
    <property type="component" value="Unassembled WGS sequence"/>
</dbReference>
<name>A0A401TSV5_CHIPU</name>
<dbReference type="AlphaFoldDB" id="A0A401TSV5"/>
<feature type="region of interest" description="Disordered" evidence="1">
    <location>
        <begin position="1"/>
        <end position="82"/>
    </location>
</feature>
<keyword evidence="3" id="KW-1185">Reference proteome</keyword>
<evidence type="ECO:0000313" key="2">
    <source>
        <dbReference type="EMBL" id="GCC45716.1"/>
    </source>
</evidence>
<gene>
    <name evidence="2" type="ORF">chiPu_0029836</name>
</gene>
<proteinExistence type="predicted"/>
<comment type="caution">
    <text evidence="2">The sequence shown here is derived from an EMBL/GenBank/DDBJ whole genome shotgun (WGS) entry which is preliminary data.</text>
</comment>
<feature type="compositionally biased region" description="Basic and acidic residues" evidence="1">
    <location>
        <begin position="68"/>
        <end position="82"/>
    </location>
</feature>
<evidence type="ECO:0000256" key="1">
    <source>
        <dbReference type="SAM" id="MobiDB-lite"/>
    </source>
</evidence>
<evidence type="ECO:0000313" key="3">
    <source>
        <dbReference type="Proteomes" id="UP000287033"/>
    </source>
</evidence>
<sequence>MAARPLGPDLPHRSGNGASPDPKRVEQLRGLGAPSHAPHRQTAHRDRWFRAHGRRYRLPQTTCGGRGGEGKRGREGGREGDR</sequence>
<protein>
    <submittedName>
        <fullName evidence="2">Uncharacterized protein</fullName>
    </submittedName>
</protein>
<reference evidence="2 3" key="1">
    <citation type="journal article" date="2018" name="Nat. Ecol. Evol.">
        <title>Shark genomes provide insights into elasmobranch evolution and the origin of vertebrates.</title>
        <authorList>
            <person name="Hara Y"/>
            <person name="Yamaguchi K"/>
            <person name="Onimaru K"/>
            <person name="Kadota M"/>
            <person name="Koyanagi M"/>
            <person name="Keeley SD"/>
            <person name="Tatsumi K"/>
            <person name="Tanaka K"/>
            <person name="Motone F"/>
            <person name="Kageyama Y"/>
            <person name="Nozu R"/>
            <person name="Adachi N"/>
            <person name="Nishimura O"/>
            <person name="Nakagawa R"/>
            <person name="Tanegashima C"/>
            <person name="Kiyatake I"/>
            <person name="Matsumoto R"/>
            <person name="Murakumo K"/>
            <person name="Nishida K"/>
            <person name="Terakita A"/>
            <person name="Kuratani S"/>
            <person name="Sato K"/>
            <person name="Hyodo S Kuraku.S."/>
        </authorList>
    </citation>
    <scope>NUCLEOTIDE SEQUENCE [LARGE SCALE GENOMIC DNA]</scope>
</reference>